<evidence type="ECO:0000256" key="8">
    <source>
        <dbReference type="ARBA" id="ARBA00022989"/>
    </source>
</evidence>
<evidence type="ECO:0000256" key="1">
    <source>
        <dbReference type="ARBA" id="ARBA00004651"/>
    </source>
</evidence>
<keyword evidence="4 11" id="KW-0813">Transport</keyword>
<dbReference type="InterPro" id="IPR004692">
    <property type="entry name" value="SecG"/>
</dbReference>
<keyword evidence="14" id="KW-1185">Reference proteome</keyword>
<dbReference type="OrthoDB" id="9813947at2"/>
<evidence type="ECO:0000256" key="12">
    <source>
        <dbReference type="SAM" id="MobiDB-lite"/>
    </source>
</evidence>
<dbReference type="GO" id="GO:0009306">
    <property type="term" value="P:protein secretion"/>
    <property type="evidence" value="ECO:0007669"/>
    <property type="project" value="UniProtKB-UniRule"/>
</dbReference>
<evidence type="ECO:0000313" key="13">
    <source>
        <dbReference type="EMBL" id="RKQ95799.1"/>
    </source>
</evidence>
<keyword evidence="8 11" id="KW-1133">Transmembrane helix</keyword>
<keyword evidence="10 11" id="KW-0472">Membrane</keyword>
<comment type="function">
    <text evidence="11">Involved in protein export. Participates in an early event of protein translocation.</text>
</comment>
<dbReference type="GO" id="GO:0015450">
    <property type="term" value="F:protein-transporting ATPase activity"/>
    <property type="evidence" value="ECO:0007669"/>
    <property type="project" value="UniProtKB-UniRule"/>
</dbReference>
<dbReference type="Proteomes" id="UP000281975">
    <property type="component" value="Unassembled WGS sequence"/>
</dbReference>
<evidence type="ECO:0000256" key="11">
    <source>
        <dbReference type="RuleBase" id="RU365087"/>
    </source>
</evidence>
<dbReference type="PRINTS" id="PR01651">
    <property type="entry name" value="SECGEXPORT"/>
</dbReference>
<feature type="compositionally biased region" description="Low complexity" evidence="12">
    <location>
        <begin position="122"/>
        <end position="134"/>
    </location>
</feature>
<name>A0A420WSY5_9GAMM</name>
<dbReference type="PANTHER" id="PTHR34182:SF1">
    <property type="entry name" value="PROTEIN-EXPORT MEMBRANE PROTEIN SECG"/>
    <property type="match status" value="1"/>
</dbReference>
<comment type="caution">
    <text evidence="11">Lacks conserved residue(s) required for the propagation of feature annotation.</text>
</comment>
<sequence length="168" mass="16628">MHVALILVHLLLAVSLIALVLIQQGKGAEAGAAFGGGASQTVFGSQGSTSFLAKLTGVLAALFFATSLGLAWIVDRGGDEGGGMPDASVIEQQQNSVPDLDQQDEAAAGSSTATQGDSDDNASLSAPESSSSEAGGQNESAPALDSAQDDQHNAAPAVESGEDGSSSQ</sequence>
<dbReference type="Pfam" id="PF03840">
    <property type="entry name" value="SecG"/>
    <property type="match status" value="1"/>
</dbReference>
<dbReference type="NCBIfam" id="TIGR00810">
    <property type="entry name" value="secG"/>
    <property type="match status" value="1"/>
</dbReference>
<evidence type="ECO:0000256" key="4">
    <source>
        <dbReference type="ARBA" id="ARBA00022448"/>
    </source>
</evidence>
<accession>A0A420WSY5</accession>
<dbReference type="GO" id="GO:0065002">
    <property type="term" value="P:intracellular protein transmembrane transport"/>
    <property type="evidence" value="ECO:0007669"/>
    <property type="project" value="TreeGrafter"/>
</dbReference>
<dbReference type="EMBL" id="RBIN01000011">
    <property type="protein sequence ID" value="RKQ95799.1"/>
    <property type="molecule type" value="Genomic_DNA"/>
</dbReference>
<evidence type="ECO:0000256" key="3">
    <source>
        <dbReference type="ARBA" id="ARBA00017876"/>
    </source>
</evidence>
<evidence type="ECO:0000256" key="7">
    <source>
        <dbReference type="ARBA" id="ARBA00022927"/>
    </source>
</evidence>
<comment type="similarity">
    <text evidence="2 11">Belongs to the SecG family.</text>
</comment>
<dbReference type="AlphaFoldDB" id="A0A420WSY5"/>
<keyword evidence="9 11" id="KW-0811">Translocation</keyword>
<dbReference type="PANTHER" id="PTHR34182">
    <property type="entry name" value="PROTEIN-EXPORT MEMBRANE PROTEIN SECG"/>
    <property type="match status" value="1"/>
</dbReference>
<keyword evidence="6 11" id="KW-0812">Transmembrane</keyword>
<gene>
    <name evidence="13" type="ORF">C7446_3178</name>
</gene>
<proteinExistence type="inferred from homology"/>
<organism evidence="13 14">
    <name type="scientific">Kushneria sinocarnis</name>
    <dbReference type="NCBI Taxonomy" id="595502"/>
    <lineage>
        <taxon>Bacteria</taxon>
        <taxon>Pseudomonadati</taxon>
        <taxon>Pseudomonadota</taxon>
        <taxon>Gammaproteobacteria</taxon>
        <taxon>Oceanospirillales</taxon>
        <taxon>Halomonadaceae</taxon>
        <taxon>Kushneria</taxon>
    </lineage>
</organism>
<protein>
    <recommendedName>
        <fullName evidence="3 11">Protein-export membrane protein SecG</fullName>
    </recommendedName>
</protein>
<evidence type="ECO:0000256" key="9">
    <source>
        <dbReference type="ARBA" id="ARBA00023010"/>
    </source>
</evidence>
<evidence type="ECO:0000256" key="5">
    <source>
        <dbReference type="ARBA" id="ARBA00022475"/>
    </source>
</evidence>
<dbReference type="GO" id="GO:0043952">
    <property type="term" value="P:protein transport by the Sec complex"/>
    <property type="evidence" value="ECO:0007669"/>
    <property type="project" value="TreeGrafter"/>
</dbReference>
<dbReference type="GO" id="GO:0005886">
    <property type="term" value="C:plasma membrane"/>
    <property type="evidence" value="ECO:0007669"/>
    <property type="project" value="UniProtKB-SubCell"/>
</dbReference>
<comment type="subcellular location">
    <subcellularLocation>
        <location evidence="1 11">Cell membrane</location>
        <topology evidence="1 11">Multi-pass membrane protein</topology>
    </subcellularLocation>
</comment>
<keyword evidence="5 11" id="KW-1003">Cell membrane</keyword>
<dbReference type="RefSeq" id="WP_121174058.1">
    <property type="nucleotide sequence ID" value="NZ_RBIN01000011.1"/>
</dbReference>
<keyword evidence="7 11" id="KW-0653">Protein transport</keyword>
<evidence type="ECO:0000313" key="14">
    <source>
        <dbReference type="Proteomes" id="UP000281975"/>
    </source>
</evidence>
<evidence type="ECO:0000256" key="2">
    <source>
        <dbReference type="ARBA" id="ARBA00008445"/>
    </source>
</evidence>
<feature type="region of interest" description="Disordered" evidence="12">
    <location>
        <begin position="75"/>
        <end position="168"/>
    </location>
</feature>
<comment type="caution">
    <text evidence="13">The sequence shown here is derived from an EMBL/GenBank/DDBJ whole genome shotgun (WGS) entry which is preliminary data.</text>
</comment>
<feature type="transmembrane region" description="Helical" evidence="11">
    <location>
        <begin position="51"/>
        <end position="74"/>
    </location>
</feature>
<evidence type="ECO:0000256" key="10">
    <source>
        <dbReference type="ARBA" id="ARBA00023136"/>
    </source>
</evidence>
<evidence type="ECO:0000256" key="6">
    <source>
        <dbReference type="ARBA" id="ARBA00022692"/>
    </source>
</evidence>
<reference evidence="13 14" key="1">
    <citation type="submission" date="2018-10" db="EMBL/GenBank/DDBJ databases">
        <title>Genomic Encyclopedia of Type Strains, Phase IV (KMG-IV): sequencing the most valuable type-strain genomes for metagenomic binning, comparative biology and taxonomic classification.</title>
        <authorList>
            <person name="Goeker M."/>
        </authorList>
    </citation>
    <scope>NUCLEOTIDE SEQUENCE [LARGE SCALE GENOMIC DNA]</scope>
    <source>
        <strain evidence="13 14">DSM 23229</strain>
    </source>
</reference>